<dbReference type="PANTHER" id="PTHR30461:SF26">
    <property type="entry name" value="RESOLVASE HOMOLOG YNEB"/>
    <property type="match status" value="1"/>
</dbReference>
<evidence type="ECO:0000256" key="5">
    <source>
        <dbReference type="PROSITE-ProRule" id="PRU10137"/>
    </source>
</evidence>
<organism evidence="7 8">
    <name type="scientific">Flavobacterium gossypii</name>
    <dbReference type="NCBI Taxonomy" id="1646119"/>
    <lineage>
        <taxon>Bacteria</taxon>
        <taxon>Pseudomonadati</taxon>
        <taxon>Bacteroidota</taxon>
        <taxon>Flavobacteriia</taxon>
        <taxon>Flavobacteriales</taxon>
        <taxon>Flavobacteriaceae</taxon>
        <taxon>Flavobacterium</taxon>
    </lineage>
</organism>
<dbReference type="SUPFAM" id="SSF53041">
    <property type="entry name" value="Resolvase-like"/>
    <property type="match status" value="1"/>
</dbReference>
<comment type="caution">
    <text evidence="7">The sequence shown here is derived from an EMBL/GenBank/DDBJ whole genome shotgun (WGS) entry which is preliminary data.</text>
</comment>
<dbReference type="Gene3D" id="3.40.50.1390">
    <property type="entry name" value="Resolvase, N-terminal catalytic domain"/>
    <property type="match status" value="1"/>
</dbReference>
<proteinExistence type="inferred from homology"/>
<dbReference type="SMART" id="SM00857">
    <property type="entry name" value="Resolvase"/>
    <property type="match status" value="1"/>
</dbReference>
<keyword evidence="4" id="KW-0233">DNA recombination</keyword>
<comment type="similarity">
    <text evidence="1">Belongs to the site-specific recombinase resolvase family.</text>
</comment>
<reference evidence="7 8" key="1">
    <citation type="submission" date="2020-08" db="EMBL/GenBank/DDBJ databases">
        <title>Genomic Encyclopedia of Type Strains, Phase IV (KMG-IV): sequencing the most valuable type-strain genomes for metagenomic binning, comparative biology and taxonomic classification.</title>
        <authorList>
            <person name="Goeker M."/>
        </authorList>
    </citation>
    <scope>NUCLEOTIDE SEQUENCE [LARGE SCALE GENOMIC DNA]</scope>
    <source>
        <strain evidence="7 8">DSM 100397</strain>
    </source>
</reference>
<evidence type="ECO:0000313" key="8">
    <source>
        <dbReference type="Proteomes" id="UP000555003"/>
    </source>
</evidence>
<feature type="active site" description="O-(5'-phospho-DNA)-serine intermediate" evidence="5">
    <location>
        <position position="9"/>
    </location>
</feature>
<dbReference type="InterPro" id="IPR050639">
    <property type="entry name" value="SSR_resolvase"/>
</dbReference>
<dbReference type="CDD" id="cd03768">
    <property type="entry name" value="SR_ResInv"/>
    <property type="match status" value="1"/>
</dbReference>
<keyword evidence="8" id="KW-1185">Reference proteome</keyword>
<protein>
    <submittedName>
        <fullName evidence="7">DNA invertase Pin-like site-specific DNA recombinase</fullName>
    </submittedName>
</protein>
<dbReference type="InterPro" id="IPR006119">
    <property type="entry name" value="Resolv_N"/>
</dbReference>
<keyword evidence="3" id="KW-0238">DNA-binding</keyword>
<dbReference type="InterPro" id="IPR036162">
    <property type="entry name" value="Resolvase-like_N_sf"/>
</dbReference>
<evidence type="ECO:0000256" key="1">
    <source>
        <dbReference type="ARBA" id="ARBA00009913"/>
    </source>
</evidence>
<evidence type="ECO:0000256" key="3">
    <source>
        <dbReference type="ARBA" id="ARBA00023125"/>
    </source>
</evidence>
<evidence type="ECO:0000256" key="4">
    <source>
        <dbReference type="ARBA" id="ARBA00023172"/>
    </source>
</evidence>
<dbReference type="Pfam" id="PF00239">
    <property type="entry name" value="Resolvase"/>
    <property type="match status" value="1"/>
</dbReference>
<dbReference type="PROSITE" id="PS51736">
    <property type="entry name" value="RECOMBINASES_3"/>
    <property type="match status" value="1"/>
</dbReference>
<sequence>MKARYIRVSTTNQKIERQMLKQHAGEKLYIDKISGSIPFVQRPQAKALLKDISLGVINYIVVSSIDRLGRNTLDVLQTIEQLHKQEICLKVENLGLESWTNGKENPTFKLIISVLANISEMERSSILERQKEGIAIAKAKGVYKGREKNSKESIESFLAKYPTAVKYLKKKVPPTIVEIAKLADCSKNTVQKIKSILRMQISDNENALLIKQAIRSLKGKKLFEKQNQEANRQLDASTFKISTRS</sequence>
<evidence type="ECO:0000313" key="7">
    <source>
        <dbReference type="EMBL" id="MBA9074725.1"/>
    </source>
</evidence>
<dbReference type="RefSeq" id="WP_182494184.1">
    <property type="nucleotide sequence ID" value="NZ_JACJIS010000003.1"/>
</dbReference>
<keyword evidence="2" id="KW-0229">DNA integration</keyword>
<name>A0ABR6DSP5_9FLAO</name>
<dbReference type="EMBL" id="JACJIS010000003">
    <property type="protein sequence ID" value="MBA9074725.1"/>
    <property type="molecule type" value="Genomic_DNA"/>
</dbReference>
<accession>A0ABR6DSP5</accession>
<dbReference type="Proteomes" id="UP000555003">
    <property type="component" value="Unassembled WGS sequence"/>
</dbReference>
<evidence type="ECO:0000259" key="6">
    <source>
        <dbReference type="PROSITE" id="PS51736"/>
    </source>
</evidence>
<feature type="domain" description="Resolvase/invertase-type recombinase catalytic" evidence="6">
    <location>
        <begin position="1"/>
        <end position="141"/>
    </location>
</feature>
<gene>
    <name evidence="7" type="ORF">GGR22_002898</name>
</gene>
<evidence type="ECO:0000256" key="2">
    <source>
        <dbReference type="ARBA" id="ARBA00022908"/>
    </source>
</evidence>
<dbReference type="InterPro" id="IPR006118">
    <property type="entry name" value="Recombinase_CS"/>
</dbReference>
<dbReference type="PANTHER" id="PTHR30461">
    <property type="entry name" value="DNA-INVERTASE FROM LAMBDOID PROPHAGE"/>
    <property type="match status" value="1"/>
</dbReference>
<dbReference type="PROSITE" id="PS00397">
    <property type="entry name" value="RECOMBINASES_1"/>
    <property type="match status" value="1"/>
</dbReference>